<gene>
    <name evidence="29" type="ORF">GCM10023151_22200</name>
</gene>
<feature type="domain" description="Aspartate/homoserine dehydrogenase NAD-binding" evidence="28">
    <location>
        <begin position="464"/>
        <end position="581"/>
    </location>
</feature>
<name>A0ABP8IPF7_9GAMM</name>
<evidence type="ECO:0000256" key="7">
    <source>
        <dbReference type="ARBA" id="ARBA00007952"/>
    </source>
</evidence>
<organism evidence="29 30">
    <name type="scientific">Kangiella marina</name>
    <dbReference type="NCBI Taxonomy" id="1079178"/>
    <lineage>
        <taxon>Bacteria</taxon>
        <taxon>Pseudomonadati</taxon>
        <taxon>Pseudomonadota</taxon>
        <taxon>Gammaproteobacteria</taxon>
        <taxon>Kangiellales</taxon>
        <taxon>Kangiellaceae</taxon>
        <taxon>Kangiella</taxon>
    </lineage>
</organism>
<evidence type="ECO:0000256" key="25">
    <source>
        <dbReference type="ARBA" id="ARBA00049031"/>
    </source>
</evidence>
<evidence type="ECO:0000256" key="16">
    <source>
        <dbReference type="ARBA" id="ARBA00022857"/>
    </source>
</evidence>
<evidence type="ECO:0000259" key="28">
    <source>
        <dbReference type="Pfam" id="PF03447"/>
    </source>
</evidence>
<dbReference type="Proteomes" id="UP001501011">
    <property type="component" value="Unassembled WGS sequence"/>
</dbReference>
<evidence type="ECO:0000256" key="2">
    <source>
        <dbReference type="ARBA" id="ARBA00004766"/>
    </source>
</evidence>
<dbReference type="SUPFAM" id="SSF55347">
    <property type="entry name" value="Glyceraldehyde-3-phosphate dehydrogenase-like, C-terminal domain"/>
    <property type="match status" value="1"/>
</dbReference>
<keyword evidence="9" id="KW-0028">Amino-acid biosynthesis</keyword>
<evidence type="ECO:0000256" key="10">
    <source>
        <dbReference type="ARBA" id="ARBA00022679"/>
    </source>
</evidence>
<comment type="pathway">
    <text evidence="4">Amino-acid biosynthesis; L-threonine biosynthesis; L-threonine from L-aspartate: step 3/5.</text>
</comment>
<evidence type="ECO:0000256" key="21">
    <source>
        <dbReference type="ARBA" id="ARBA00023268"/>
    </source>
</evidence>
<dbReference type="PANTHER" id="PTHR43070:SF5">
    <property type="entry name" value="HOMOSERINE DEHYDROGENASE"/>
    <property type="match status" value="1"/>
</dbReference>
<dbReference type="PANTHER" id="PTHR43070">
    <property type="match status" value="1"/>
</dbReference>
<dbReference type="InterPro" id="IPR042199">
    <property type="entry name" value="AsparK_Bifunc_asparK/hSer_DH"/>
</dbReference>
<keyword evidence="21" id="KW-0511">Multifunctional enzyme</keyword>
<comment type="cofactor">
    <cofactor evidence="1">
        <name>a metal cation</name>
        <dbReference type="ChEBI" id="CHEBI:25213"/>
    </cofactor>
</comment>
<dbReference type="NCBIfam" id="NF007003">
    <property type="entry name" value="PRK09466.1"/>
    <property type="match status" value="1"/>
</dbReference>
<reference evidence="30" key="1">
    <citation type="journal article" date="2019" name="Int. J. Syst. Evol. Microbiol.">
        <title>The Global Catalogue of Microorganisms (GCM) 10K type strain sequencing project: providing services to taxonomists for standard genome sequencing and annotation.</title>
        <authorList>
            <consortium name="The Broad Institute Genomics Platform"/>
            <consortium name="The Broad Institute Genome Sequencing Center for Infectious Disease"/>
            <person name="Wu L."/>
            <person name="Ma J."/>
        </authorList>
    </citation>
    <scope>NUCLEOTIDE SEQUENCE [LARGE SCALE GENOMIC DNA]</scope>
    <source>
        <strain evidence="30">JCM 17728</strain>
    </source>
</reference>
<comment type="caution">
    <text evidence="29">The sequence shown here is derived from an EMBL/GenBank/DDBJ whole genome shotgun (WGS) entry which is preliminary data.</text>
</comment>
<keyword evidence="17" id="KW-0560">Oxidoreductase</keyword>
<dbReference type="InterPro" id="IPR001048">
    <property type="entry name" value="Asp/Glu/Uridylate_kinase"/>
</dbReference>
<keyword evidence="11" id="KW-0791">Threonine biosynthesis</keyword>
<keyword evidence="10" id="KW-0808">Transferase</keyword>
<evidence type="ECO:0000256" key="19">
    <source>
        <dbReference type="ARBA" id="ARBA00023053"/>
    </source>
</evidence>
<evidence type="ECO:0000313" key="29">
    <source>
        <dbReference type="EMBL" id="GAA4365223.1"/>
    </source>
</evidence>
<dbReference type="EMBL" id="BAABFV010000002">
    <property type="protein sequence ID" value="GAA4365223.1"/>
    <property type="molecule type" value="Genomic_DNA"/>
</dbReference>
<keyword evidence="30" id="KW-1185">Reference proteome</keyword>
<dbReference type="Pfam" id="PF00742">
    <property type="entry name" value="Homoserine_dh"/>
    <property type="match status" value="1"/>
</dbReference>
<comment type="similarity">
    <text evidence="7">In the C-terminal section; belongs to the homoserine dehydrogenase family.</text>
</comment>
<evidence type="ECO:0000256" key="23">
    <source>
        <dbReference type="ARBA" id="ARBA00048561"/>
    </source>
</evidence>
<evidence type="ECO:0000256" key="4">
    <source>
        <dbReference type="ARBA" id="ARBA00005056"/>
    </source>
</evidence>
<proteinExistence type="inferred from homology"/>
<comment type="pathway">
    <text evidence="6">Amino-acid biosynthesis; L-threonine biosynthesis; L-threonine from L-aspartate: step 1/5.</text>
</comment>
<dbReference type="RefSeq" id="WP_345293291.1">
    <property type="nucleotide sequence ID" value="NZ_BAABFV010000002.1"/>
</dbReference>
<dbReference type="Pfam" id="PF00696">
    <property type="entry name" value="AA_kinase"/>
    <property type="match status" value="1"/>
</dbReference>
<keyword evidence="12" id="KW-0479">Metal-binding</keyword>
<comment type="catalytic activity">
    <reaction evidence="23">
        <text>L-aspartate + ATP = 4-phospho-L-aspartate + ADP</text>
        <dbReference type="Rhea" id="RHEA:23776"/>
        <dbReference type="ChEBI" id="CHEBI:29991"/>
        <dbReference type="ChEBI" id="CHEBI:30616"/>
        <dbReference type="ChEBI" id="CHEBI:57535"/>
        <dbReference type="ChEBI" id="CHEBI:456216"/>
        <dbReference type="EC" id="2.7.2.4"/>
    </reaction>
    <physiologicalReaction direction="left-to-right" evidence="23">
        <dbReference type="Rhea" id="RHEA:23777"/>
    </physiologicalReaction>
</comment>
<dbReference type="InterPro" id="IPR001342">
    <property type="entry name" value="HDH_cat"/>
</dbReference>
<sequence length="804" mass="89293">MADEHIAAETVCDVTDNTVRSYTTGGHKVHKFGGTCLATSESINAVLEILKTQAQPGDMVVVSANGNVTNWLLALIEGGVPDGSILAEYFSELQQEARFSQTILHQIKSDIKTIEEAARINKHSSSDILSYGEIWSSLILSDLLNNEGCKAQAIDSCRCLKLNTDTYQYPFDQAFADAALDQLYHLHADSIFVVTGFIALDAQAQKTTLGRNGSDFSATALGYLINSPSITIWTDVNGIYTADPKVIATPLLVESLTLCEAQALSELGANVLHEKTVLPLLSYKGSVHIKSFNHPDKAGTLVSQDITPTNRVKTITFKQKLHKVCVHSIDELQARRIQKKLAEKSIASYVNGYDITQHKLTFYIEKSDVFAVTSAIKAMQHYPSVLLSNMTLISLVGQNIRQDKRIIERFIRRLSAFDTQEIHYPNNSHSLSVIIDDEHAKCLLKDLHTSFFHQEPTVPIVVLGFGNIGKKFIELIHHGRERLGKSLNRTLQVLAVANSQRFIFDTNGLDLSEIDKKLTIAETNSNDQIFNWLEQYAGRELIIVDATASKGISERYKEFANNKWHIISANKIAASDKQFAREVDSVLTNNRRIWKKNTTAGAGLPIQACIKNLYESGDQIEELSGIFSGSLSWLFSQFDGSKPFTELLKVAQDNAYTEPDPREDLSGNDVIRKIRILAQQLGFEDAPEDFEPAISDDLLEGELSSFWQKESAINEYYQALLDRANESDGLLRYIATLSPEKLSLKLEVIDRSHPFASLNPCDNVFQVVSAWYKDNPLIIQGPGAGREVTAGGVLNDLCDLLRGH</sequence>
<dbReference type="PROSITE" id="PS00324">
    <property type="entry name" value="ASPARTOKINASE"/>
    <property type="match status" value="1"/>
</dbReference>
<comment type="pathway">
    <text evidence="5">Amino-acid biosynthesis; L-methionine biosynthesis via de novo pathway; L-homoserine from L-aspartate: step 3/3.</text>
</comment>
<feature type="domain" description="Aspartate/glutamate/uridylate kinase" evidence="26">
    <location>
        <begin position="29"/>
        <end position="291"/>
    </location>
</feature>
<comment type="pathway">
    <text evidence="2">Amino-acid biosynthesis; L-lysine biosynthesis via DAP pathway; (S)-tetrahydrodipicolinate from L-aspartate: step 1/4.</text>
</comment>
<dbReference type="NCBIfam" id="TIGR00657">
    <property type="entry name" value="asp_kinases"/>
    <property type="match status" value="1"/>
</dbReference>
<evidence type="ECO:0000256" key="3">
    <source>
        <dbReference type="ARBA" id="ARBA00004986"/>
    </source>
</evidence>
<evidence type="ECO:0000256" key="5">
    <source>
        <dbReference type="ARBA" id="ARBA00005062"/>
    </source>
</evidence>
<evidence type="ECO:0000256" key="6">
    <source>
        <dbReference type="ARBA" id="ARBA00005139"/>
    </source>
</evidence>
<comment type="catalytic activity">
    <reaction evidence="25">
        <text>L-homoserine + NAD(+) = L-aspartate 4-semialdehyde + NADH + H(+)</text>
        <dbReference type="Rhea" id="RHEA:15757"/>
        <dbReference type="ChEBI" id="CHEBI:15378"/>
        <dbReference type="ChEBI" id="CHEBI:57476"/>
        <dbReference type="ChEBI" id="CHEBI:57540"/>
        <dbReference type="ChEBI" id="CHEBI:57945"/>
        <dbReference type="ChEBI" id="CHEBI:537519"/>
        <dbReference type="EC" id="1.1.1.3"/>
    </reaction>
    <physiologicalReaction direction="right-to-left" evidence="25">
        <dbReference type="Rhea" id="RHEA:15759"/>
    </physiologicalReaction>
</comment>
<dbReference type="Gene3D" id="3.40.1160.10">
    <property type="entry name" value="Acetylglutamate kinase-like"/>
    <property type="match status" value="1"/>
</dbReference>
<dbReference type="InterPro" id="IPR018042">
    <property type="entry name" value="Aspartate_kinase_CS"/>
</dbReference>
<dbReference type="InterPro" id="IPR011147">
    <property type="entry name" value="Bifunc_Aspkin/hSer_DH"/>
</dbReference>
<keyword evidence="18" id="KW-0520">NAD</keyword>
<evidence type="ECO:0000256" key="13">
    <source>
        <dbReference type="ARBA" id="ARBA00022741"/>
    </source>
</evidence>
<evidence type="ECO:0000256" key="15">
    <source>
        <dbReference type="ARBA" id="ARBA00022840"/>
    </source>
</evidence>
<evidence type="ECO:0000256" key="24">
    <source>
        <dbReference type="ARBA" id="ARBA00048841"/>
    </source>
</evidence>
<accession>A0ABP8IPF7</accession>
<evidence type="ECO:0000259" key="27">
    <source>
        <dbReference type="Pfam" id="PF00742"/>
    </source>
</evidence>
<keyword evidence="13" id="KW-0547">Nucleotide-binding</keyword>
<dbReference type="InterPro" id="IPR001341">
    <property type="entry name" value="Asp_kinase"/>
</dbReference>
<comment type="similarity">
    <text evidence="8">In the N-terminal section; belongs to the aspartokinase family.</text>
</comment>
<evidence type="ECO:0000256" key="17">
    <source>
        <dbReference type="ARBA" id="ARBA00023002"/>
    </source>
</evidence>
<evidence type="ECO:0000256" key="20">
    <source>
        <dbReference type="ARBA" id="ARBA00023167"/>
    </source>
</evidence>
<dbReference type="Gene3D" id="3.40.50.720">
    <property type="entry name" value="NAD(P)-binding Rossmann-like Domain"/>
    <property type="match status" value="1"/>
</dbReference>
<evidence type="ECO:0000259" key="26">
    <source>
        <dbReference type="Pfam" id="PF00696"/>
    </source>
</evidence>
<keyword evidence="19" id="KW-0915">Sodium</keyword>
<keyword evidence="15" id="KW-0067">ATP-binding</keyword>
<evidence type="ECO:0000256" key="14">
    <source>
        <dbReference type="ARBA" id="ARBA00022777"/>
    </source>
</evidence>
<keyword evidence="16" id="KW-0521">NADP</keyword>
<dbReference type="InterPro" id="IPR036291">
    <property type="entry name" value="NAD(P)-bd_dom_sf"/>
</dbReference>
<keyword evidence="20" id="KW-0486">Methionine biosynthesis</keyword>
<dbReference type="Gene3D" id="1.20.120.1320">
    <property type="entry name" value="Aspartokinase, catalytic domain"/>
    <property type="match status" value="1"/>
</dbReference>
<evidence type="ECO:0000256" key="18">
    <source>
        <dbReference type="ARBA" id="ARBA00023027"/>
    </source>
</evidence>
<evidence type="ECO:0000256" key="22">
    <source>
        <dbReference type="ARBA" id="ARBA00044938"/>
    </source>
</evidence>
<comment type="catalytic activity">
    <reaction evidence="24">
        <text>L-homoserine + NADP(+) = L-aspartate 4-semialdehyde + NADPH + H(+)</text>
        <dbReference type="Rhea" id="RHEA:15761"/>
        <dbReference type="ChEBI" id="CHEBI:15378"/>
        <dbReference type="ChEBI" id="CHEBI:57476"/>
        <dbReference type="ChEBI" id="CHEBI:57783"/>
        <dbReference type="ChEBI" id="CHEBI:58349"/>
        <dbReference type="ChEBI" id="CHEBI:537519"/>
        <dbReference type="EC" id="1.1.1.3"/>
    </reaction>
    <physiologicalReaction direction="right-to-left" evidence="24">
        <dbReference type="Rhea" id="RHEA:15763"/>
    </physiologicalReaction>
</comment>
<evidence type="ECO:0000256" key="8">
    <source>
        <dbReference type="ARBA" id="ARBA00010046"/>
    </source>
</evidence>
<comment type="pathway">
    <text evidence="3">Amino-acid biosynthesis; L-methionine biosynthesis via de novo pathway; L-homoserine from L-aspartate: step 1/3.</text>
</comment>
<evidence type="ECO:0000313" key="30">
    <source>
        <dbReference type="Proteomes" id="UP001501011"/>
    </source>
</evidence>
<dbReference type="SUPFAM" id="SSF53633">
    <property type="entry name" value="Carbamate kinase-like"/>
    <property type="match status" value="1"/>
</dbReference>
<comment type="function">
    <text evidence="22">Bifunctional aspartate kinase and homoserine dehydrogenase that catalyzes the first and the third steps toward the synthesis of lysine, methionine and threonine from aspartate.</text>
</comment>
<evidence type="ECO:0000256" key="11">
    <source>
        <dbReference type="ARBA" id="ARBA00022697"/>
    </source>
</evidence>
<dbReference type="GO" id="GO:0016301">
    <property type="term" value="F:kinase activity"/>
    <property type="evidence" value="ECO:0007669"/>
    <property type="project" value="UniProtKB-KW"/>
</dbReference>
<dbReference type="Pfam" id="PF03447">
    <property type="entry name" value="NAD_binding_3"/>
    <property type="match status" value="1"/>
</dbReference>
<feature type="domain" description="Homoserine dehydrogenase catalytic" evidence="27">
    <location>
        <begin position="605"/>
        <end position="797"/>
    </location>
</feature>
<dbReference type="SUPFAM" id="SSF51735">
    <property type="entry name" value="NAD(P)-binding Rossmann-fold domains"/>
    <property type="match status" value="1"/>
</dbReference>
<dbReference type="InterPro" id="IPR036393">
    <property type="entry name" value="AceGlu_kinase-like_sf"/>
</dbReference>
<evidence type="ECO:0000256" key="12">
    <source>
        <dbReference type="ARBA" id="ARBA00022723"/>
    </source>
</evidence>
<keyword evidence="14 29" id="KW-0418">Kinase</keyword>
<dbReference type="InterPro" id="IPR005106">
    <property type="entry name" value="Asp/hSer_DH_NAD-bd"/>
</dbReference>
<dbReference type="Gene3D" id="3.30.360.10">
    <property type="entry name" value="Dihydrodipicolinate Reductase, domain 2"/>
    <property type="match status" value="1"/>
</dbReference>
<dbReference type="Gene3D" id="3.30.2130.10">
    <property type="entry name" value="VC0802-like"/>
    <property type="match status" value="1"/>
</dbReference>
<evidence type="ECO:0000256" key="1">
    <source>
        <dbReference type="ARBA" id="ARBA00001920"/>
    </source>
</evidence>
<protein>
    <submittedName>
        <fullName evidence="29">Bifunctional aspartate kinase/homoserine dehydrogenase II</fullName>
    </submittedName>
</protein>
<evidence type="ECO:0000256" key="9">
    <source>
        <dbReference type="ARBA" id="ARBA00022605"/>
    </source>
</evidence>